<dbReference type="InterPro" id="IPR058163">
    <property type="entry name" value="LysR-type_TF_proteobact-type"/>
</dbReference>
<dbReference type="AlphaFoldDB" id="A0AAX3WG29"/>
<gene>
    <name evidence="6" type="ORF">KEC54_25795</name>
</gene>
<keyword evidence="4" id="KW-0804">Transcription</keyword>
<dbReference type="GO" id="GO:0043565">
    <property type="term" value="F:sequence-specific DNA binding"/>
    <property type="evidence" value="ECO:0007669"/>
    <property type="project" value="TreeGrafter"/>
</dbReference>
<dbReference type="Gene3D" id="1.10.10.10">
    <property type="entry name" value="Winged helix-like DNA-binding domain superfamily/Winged helix DNA-binding domain"/>
    <property type="match status" value="1"/>
</dbReference>
<dbReference type="Pfam" id="PF00126">
    <property type="entry name" value="HTH_1"/>
    <property type="match status" value="1"/>
</dbReference>
<organism evidence="6 7">
    <name type="scientific">Methylorubrum extorquens</name>
    <name type="common">Methylobacterium dichloromethanicum</name>
    <name type="synonym">Methylobacterium extorquens</name>
    <dbReference type="NCBI Taxonomy" id="408"/>
    <lineage>
        <taxon>Bacteria</taxon>
        <taxon>Pseudomonadati</taxon>
        <taxon>Pseudomonadota</taxon>
        <taxon>Alphaproteobacteria</taxon>
        <taxon>Hyphomicrobiales</taxon>
        <taxon>Methylobacteriaceae</taxon>
        <taxon>Methylorubrum</taxon>
    </lineage>
</organism>
<dbReference type="InterPro" id="IPR036388">
    <property type="entry name" value="WH-like_DNA-bd_sf"/>
</dbReference>
<dbReference type="Pfam" id="PF03466">
    <property type="entry name" value="LysR_substrate"/>
    <property type="match status" value="1"/>
</dbReference>
<sequence length="301" mass="31837">MDRLQGMRVFVRVAESGGFAGAARVLSMSPAAVTRAVAALEALIGARLFIRTTRSVKLTEAGGRYLEDCRRILAEIAEAEAAAAGSTATPTGVLTLTAPVQFGRLYVLPVVTDYLARHPAVAVRALFLDRIVNLVEEGIDVGVRIGHLADSGLTATRVGSVRRVVCAAPSYLERHGVPETPRDLRDHAVIGASNPGALPEWRFGPEGRTTVGVHARLVCNTVDAALAAALDGWGIARLLSYQVASAVAEGRLRILLTDDEEAPVPIHVVSPEGRRAPAKTRAFVDLAAARLRADPRVNPAA</sequence>
<keyword evidence="2" id="KW-0805">Transcription regulation</keyword>
<comment type="similarity">
    <text evidence="1">Belongs to the LysR transcriptional regulatory family.</text>
</comment>
<dbReference type="PANTHER" id="PTHR30537:SF5">
    <property type="entry name" value="HTH-TYPE TRANSCRIPTIONAL ACTIVATOR TTDR-RELATED"/>
    <property type="match status" value="1"/>
</dbReference>
<dbReference type="SUPFAM" id="SSF46785">
    <property type="entry name" value="Winged helix' DNA-binding domain"/>
    <property type="match status" value="1"/>
</dbReference>
<dbReference type="EMBL" id="CP073633">
    <property type="protein sequence ID" value="WHQ69694.1"/>
    <property type="molecule type" value="Genomic_DNA"/>
</dbReference>
<evidence type="ECO:0000259" key="5">
    <source>
        <dbReference type="PROSITE" id="PS50931"/>
    </source>
</evidence>
<dbReference type="GO" id="GO:0003700">
    <property type="term" value="F:DNA-binding transcription factor activity"/>
    <property type="evidence" value="ECO:0007669"/>
    <property type="project" value="InterPro"/>
</dbReference>
<dbReference type="PANTHER" id="PTHR30537">
    <property type="entry name" value="HTH-TYPE TRANSCRIPTIONAL REGULATOR"/>
    <property type="match status" value="1"/>
</dbReference>
<name>A0AAX3WG29_METEX</name>
<feature type="domain" description="HTH lysR-type" evidence="5">
    <location>
        <begin position="1"/>
        <end position="59"/>
    </location>
</feature>
<dbReference type="FunFam" id="1.10.10.10:FF:000001">
    <property type="entry name" value="LysR family transcriptional regulator"/>
    <property type="match status" value="1"/>
</dbReference>
<dbReference type="CDD" id="cd08471">
    <property type="entry name" value="PBP2_CrgA_like_2"/>
    <property type="match status" value="1"/>
</dbReference>
<dbReference type="InterPro" id="IPR005119">
    <property type="entry name" value="LysR_subst-bd"/>
</dbReference>
<reference evidence="6" key="1">
    <citation type="journal article" date="2022" name="Biotechnol. Bioprocess Eng.">
        <title>Pan-genome Analysis Reveals Comparative Genomic Features of Central Metabolic Pathways in Methylorubrum extorquens.</title>
        <authorList>
            <person name="Lee G.M."/>
            <person name="Scott-Nevros Z.K."/>
            <person name="Lee S.-M."/>
            <person name="Kim D."/>
        </authorList>
    </citation>
    <scope>NUCLEOTIDE SEQUENCE</scope>
    <source>
        <strain evidence="6">ATCC 55366</strain>
    </source>
</reference>
<dbReference type="RefSeq" id="WP_056155020.1">
    <property type="nucleotide sequence ID" value="NZ_CP073633.1"/>
</dbReference>
<dbReference type="Gene3D" id="3.40.190.290">
    <property type="match status" value="1"/>
</dbReference>
<evidence type="ECO:0000256" key="4">
    <source>
        <dbReference type="ARBA" id="ARBA00023163"/>
    </source>
</evidence>
<protein>
    <submittedName>
        <fullName evidence="6">LysR family transcriptional regulator</fullName>
    </submittedName>
</protein>
<evidence type="ECO:0000256" key="1">
    <source>
        <dbReference type="ARBA" id="ARBA00009437"/>
    </source>
</evidence>
<dbReference type="InterPro" id="IPR000847">
    <property type="entry name" value="LysR_HTH_N"/>
</dbReference>
<dbReference type="GO" id="GO:0006351">
    <property type="term" value="P:DNA-templated transcription"/>
    <property type="evidence" value="ECO:0007669"/>
    <property type="project" value="TreeGrafter"/>
</dbReference>
<evidence type="ECO:0000256" key="3">
    <source>
        <dbReference type="ARBA" id="ARBA00023125"/>
    </source>
</evidence>
<dbReference type="Proteomes" id="UP001223720">
    <property type="component" value="Chromosome"/>
</dbReference>
<proteinExistence type="inferred from homology"/>
<accession>A0AAX3WG29</accession>
<evidence type="ECO:0000313" key="7">
    <source>
        <dbReference type="Proteomes" id="UP001223720"/>
    </source>
</evidence>
<dbReference type="SUPFAM" id="SSF53850">
    <property type="entry name" value="Periplasmic binding protein-like II"/>
    <property type="match status" value="1"/>
</dbReference>
<evidence type="ECO:0000256" key="2">
    <source>
        <dbReference type="ARBA" id="ARBA00023015"/>
    </source>
</evidence>
<dbReference type="PROSITE" id="PS50931">
    <property type="entry name" value="HTH_LYSR"/>
    <property type="match status" value="1"/>
</dbReference>
<evidence type="ECO:0000313" key="6">
    <source>
        <dbReference type="EMBL" id="WHQ69694.1"/>
    </source>
</evidence>
<dbReference type="InterPro" id="IPR036390">
    <property type="entry name" value="WH_DNA-bd_sf"/>
</dbReference>
<keyword evidence="3" id="KW-0238">DNA-binding</keyword>